<accession>A0A933DRE0</accession>
<dbReference type="AlphaFoldDB" id="A0A933DRE0"/>
<dbReference type="Gene3D" id="2.60.40.10">
    <property type="entry name" value="Immunoglobulins"/>
    <property type="match status" value="1"/>
</dbReference>
<name>A0A933DRE0_9BACT</name>
<dbReference type="EMBL" id="JACQMJ010000005">
    <property type="protein sequence ID" value="MBI4132236.1"/>
    <property type="molecule type" value="Genomic_DNA"/>
</dbReference>
<keyword evidence="1" id="KW-0812">Transmembrane</keyword>
<comment type="caution">
    <text evidence="2">The sequence shown here is derived from an EMBL/GenBank/DDBJ whole genome shotgun (WGS) entry which is preliminary data.</text>
</comment>
<proteinExistence type="predicted"/>
<gene>
    <name evidence="2" type="ORF">HY474_01245</name>
</gene>
<feature type="transmembrane region" description="Helical" evidence="1">
    <location>
        <begin position="16"/>
        <end position="34"/>
    </location>
</feature>
<evidence type="ECO:0000256" key="1">
    <source>
        <dbReference type="SAM" id="Phobius"/>
    </source>
</evidence>
<evidence type="ECO:0000313" key="2">
    <source>
        <dbReference type="EMBL" id="MBI4132236.1"/>
    </source>
</evidence>
<evidence type="ECO:0000313" key="3">
    <source>
        <dbReference type="Proteomes" id="UP000704960"/>
    </source>
</evidence>
<organism evidence="2 3">
    <name type="scientific">Candidatus Sungiibacteriota bacterium</name>
    <dbReference type="NCBI Taxonomy" id="2750080"/>
    <lineage>
        <taxon>Bacteria</taxon>
        <taxon>Candidatus Sungiibacteriota</taxon>
    </lineage>
</organism>
<keyword evidence="1" id="KW-0472">Membrane</keyword>
<keyword evidence="1" id="KW-1133">Transmembrane helix</keyword>
<protein>
    <submittedName>
        <fullName evidence="2">Uncharacterized protein</fullName>
    </submittedName>
</protein>
<sequence length="122" mass="13945">MIRPYIPERYVTQRNFKIAVVGAAVLAVVGFFTYQFKFLRAPGIEIFAPERDIAVTSGAFDARGRTDDLDADLTLNGRPLYSGETGEFTERIYLVKGVNRLEFEARNRYGRTTRLTRYVVLK</sequence>
<reference evidence="2" key="1">
    <citation type="submission" date="2020-07" db="EMBL/GenBank/DDBJ databases">
        <title>Huge and variable diversity of episymbiotic CPR bacteria and DPANN archaea in groundwater ecosystems.</title>
        <authorList>
            <person name="He C.Y."/>
            <person name="Keren R."/>
            <person name="Whittaker M."/>
            <person name="Farag I.F."/>
            <person name="Doudna J."/>
            <person name="Cate J.H.D."/>
            <person name="Banfield J.F."/>
        </authorList>
    </citation>
    <scope>NUCLEOTIDE SEQUENCE</scope>
    <source>
        <strain evidence="2">NC_groundwater_1226_Ag_S-0.1um_59_124</strain>
    </source>
</reference>
<dbReference type="InterPro" id="IPR013783">
    <property type="entry name" value="Ig-like_fold"/>
</dbReference>
<dbReference type="Proteomes" id="UP000704960">
    <property type="component" value="Unassembled WGS sequence"/>
</dbReference>